<dbReference type="GO" id="GO:0016020">
    <property type="term" value="C:membrane"/>
    <property type="evidence" value="ECO:0007669"/>
    <property type="project" value="InterPro"/>
</dbReference>
<evidence type="ECO:0000313" key="1">
    <source>
        <dbReference type="EMBL" id="RGP35228.1"/>
    </source>
</evidence>
<protein>
    <recommendedName>
        <fullName evidence="3">Sulfotransferase family protein</fullName>
    </recommendedName>
</protein>
<dbReference type="Gene3D" id="3.40.50.300">
    <property type="entry name" value="P-loop containing nucleotide triphosphate hydrolases"/>
    <property type="match status" value="1"/>
</dbReference>
<accession>A0A411YWS4</accession>
<sequence length="233" mass="26389">MHIFLHIPKCGGSTIRQLYYQAFERVLLVQANGDIDSSAFPALPDLNAYDAVIGHLQVRHMIQHPGVMALDPVLHSVIRDPIDRLISLWNFIRVYPSHRLHAKAKQTTGVQFVMSQAQNQQADFLGLGKLFDSIPDIIDRVTCVPLEQSVDYFSAYFSDRVPPTTERIKITNTTPQKKEFSINRDSFSKAQLSELLDRHATDLELLASCRAVYDRTRETIVTARKSPQSSLRA</sequence>
<proteinExistence type="predicted"/>
<dbReference type="GO" id="GO:0008146">
    <property type="term" value="F:sulfotransferase activity"/>
    <property type="evidence" value="ECO:0007669"/>
    <property type="project" value="InterPro"/>
</dbReference>
<evidence type="ECO:0000313" key="2">
    <source>
        <dbReference type="Proteomes" id="UP000284547"/>
    </source>
</evidence>
<keyword evidence="2" id="KW-1185">Reference proteome</keyword>
<reference evidence="1 2" key="1">
    <citation type="submission" date="2018-08" db="EMBL/GenBank/DDBJ databases">
        <title>Flavobacterium tibetense sp. nov., isolated from a wetland YonghuCo on Tibetan Plateau.</title>
        <authorList>
            <person name="Phurbu D."/>
            <person name="Lu H."/>
            <person name="Xing P."/>
        </authorList>
    </citation>
    <scope>NUCLEOTIDE SEQUENCE [LARGE SCALE GENOMIC DNA]</scope>
    <source>
        <strain evidence="1 2">DJC</strain>
    </source>
</reference>
<comment type="caution">
    <text evidence="1">The sequence shown here is derived from an EMBL/GenBank/DDBJ whole genome shotgun (WGS) entry which is preliminary data.</text>
</comment>
<dbReference type="InterPro" id="IPR005331">
    <property type="entry name" value="Sulfotransferase"/>
</dbReference>
<dbReference type="OrthoDB" id="7992362at2"/>
<gene>
    <name evidence="1" type="ORF">D1012_21215</name>
</gene>
<name>A0A411YWS4_9RHOB</name>
<dbReference type="AlphaFoldDB" id="A0A411YWS4"/>
<dbReference type="Pfam" id="PF03567">
    <property type="entry name" value="Sulfotransfer_2"/>
    <property type="match status" value="1"/>
</dbReference>
<dbReference type="EMBL" id="QWEY01000019">
    <property type="protein sequence ID" value="RGP35228.1"/>
    <property type="molecule type" value="Genomic_DNA"/>
</dbReference>
<dbReference type="InterPro" id="IPR027417">
    <property type="entry name" value="P-loop_NTPase"/>
</dbReference>
<evidence type="ECO:0008006" key="3">
    <source>
        <dbReference type="Google" id="ProtNLM"/>
    </source>
</evidence>
<organism evidence="1 2">
    <name type="scientific">Pseudotabrizicola alkalilacus</name>
    <dbReference type="NCBI Taxonomy" id="2305252"/>
    <lineage>
        <taxon>Bacteria</taxon>
        <taxon>Pseudomonadati</taxon>
        <taxon>Pseudomonadota</taxon>
        <taxon>Alphaproteobacteria</taxon>
        <taxon>Rhodobacterales</taxon>
        <taxon>Paracoccaceae</taxon>
        <taxon>Pseudotabrizicola</taxon>
    </lineage>
</organism>
<dbReference type="RefSeq" id="WP_118156114.1">
    <property type="nucleotide sequence ID" value="NZ_QWEY01000019.1"/>
</dbReference>
<dbReference type="Proteomes" id="UP000284547">
    <property type="component" value="Unassembled WGS sequence"/>
</dbReference>